<proteinExistence type="predicted"/>
<evidence type="ECO:0000313" key="1">
    <source>
        <dbReference type="EMBL" id="OON17408.1"/>
    </source>
</evidence>
<accession>A0A1S8WSJ5</accession>
<dbReference type="Proteomes" id="UP000243686">
    <property type="component" value="Unassembled WGS sequence"/>
</dbReference>
<dbReference type="AlphaFoldDB" id="A0A1S8WSJ5"/>
<organism evidence="1 2">
    <name type="scientific">Opisthorchis viverrini</name>
    <name type="common">Southeast Asian liver fluke</name>
    <dbReference type="NCBI Taxonomy" id="6198"/>
    <lineage>
        <taxon>Eukaryota</taxon>
        <taxon>Metazoa</taxon>
        <taxon>Spiralia</taxon>
        <taxon>Lophotrochozoa</taxon>
        <taxon>Platyhelminthes</taxon>
        <taxon>Trematoda</taxon>
        <taxon>Digenea</taxon>
        <taxon>Opisthorchiida</taxon>
        <taxon>Opisthorchiata</taxon>
        <taxon>Opisthorchiidae</taxon>
        <taxon>Opisthorchis</taxon>
    </lineage>
</organism>
<name>A0A1S8WSJ5_OPIVI</name>
<evidence type="ECO:0000313" key="2">
    <source>
        <dbReference type="Proteomes" id="UP000243686"/>
    </source>
</evidence>
<sequence>MLTVPSENNCALLQSSRRIIYGTSDEILIGYSTDILELICHVVKTIWSLTDSLPNKYSFQVAQGKLKDLERFSQATNFKTICNALCH</sequence>
<gene>
    <name evidence="1" type="ORF">X801_06750</name>
</gene>
<reference evidence="1 2" key="1">
    <citation type="submission" date="2015-03" db="EMBL/GenBank/DDBJ databases">
        <title>Draft genome of the nematode, Opisthorchis viverrini.</title>
        <authorList>
            <person name="Mitreva M."/>
        </authorList>
    </citation>
    <scope>NUCLEOTIDE SEQUENCE [LARGE SCALE GENOMIC DNA]</scope>
    <source>
        <strain evidence="1">Khon Kaen</strain>
    </source>
</reference>
<protein>
    <submittedName>
        <fullName evidence="1">Uncharacterized protein</fullName>
    </submittedName>
</protein>
<dbReference type="EMBL" id="KV895398">
    <property type="protein sequence ID" value="OON17408.1"/>
    <property type="molecule type" value="Genomic_DNA"/>
</dbReference>
<keyword evidence="2" id="KW-1185">Reference proteome</keyword>